<dbReference type="CDD" id="cd06464">
    <property type="entry name" value="ACD_sHsps-like"/>
    <property type="match status" value="1"/>
</dbReference>
<feature type="region of interest" description="Disordered" evidence="4">
    <location>
        <begin position="56"/>
        <end position="86"/>
    </location>
</feature>
<dbReference type="Gene3D" id="2.60.40.790">
    <property type="match status" value="1"/>
</dbReference>
<feature type="transmembrane region" description="Helical" evidence="5">
    <location>
        <begin position="24"/>
        <end position="45"/>
    </location>
</feature>
<evidence type="ECO:0000256" key="1">
    <source>
        <dbReference type="ARBA" id="ARBA00023016"/>
    </source>
</evidence>
<comment type="similarity">
    <text evidence="2 3">Belongs to the small heat shock protein (HSP20) family.</text>
</comment>
<dbReference type="InterPro" id="IPR008978">
    <property type="entry name" value="HSP20-like_chaperone"/>
</dbReference>
<dbReference type="PANTHER" id="PTHR45640">
    <property type="entry name" value="HEAT SHOCK PROTEIN HSP-12.2-RELATED"/>
    <property type="match status" value="1"/>
</dbReference>
<protein>
    <recommendedName>
        <fullName evidence="6">SHSP domain-containing protein</fullName>
    </recommendedName>
</protein>
<dbReference type="PROSITE" id="PS01031">
    <property type="entry name" value="SHSP"/>
    <property type="match status" value="1"/>
</dbReference>
<feature type="region of interest" description="Disordered" evidence="4">
    <location>
        <begin position="298"/>
        <end position="318"/>
    </location>
</feature>
<dbReference type="EMBL" id="HBIV01004950">
    <property type="protein sequence ID" value="CAE0649181.1"/>
    <property type="molecule type" value="Transcribed_RNA"/>
</dbReference>
<feature type="compositionally biased region" description="Polar residues" evidence="4">
    <location>
        <begin position="300"/>
        <end position="318"/>
    </location>
</feature>
<dbReference type="SUPFAM" id="SSF49764">
    <property type="entry name" value="HSP20-like chaperones"/>
    <property type="match status" value="1"/>
</dbReference>
<evidence type="ECO:0000256" key="5">
    <source>
        <dbReference type="SAM" id="Phobius"/>
    </source>
</evidence>
<feature type="compositionally biased region" description="Polar residues" evidence="4">
    <location>
        <begin position="148"/>
        <end position="159"/>
    </location>
</feature>
<dbReference type="AlphaFoldDB" id="A0A7S3YEE2"/>
<proteinExistence type="inferred from homology"/>
<dbReference type="InterPro" id="IPR002068">
    <property type="entry name" value="A-crystallin/Hsp20_dom"/>
</dbReference>
<evidence type="ECO:0000259" key="6">
    <source>
        <dbReference type="PROSITE" id="PS01031"/>
    </source>
</evidence>
<reference evidence="7" key="1">
    <citation type="submission" date="2021-01" db="EMBL/GenBank/DDBJ databases">
        <authorList>
            <person name="Corre E."/>
            <person name="Pelletier E."/>
            <person name="Niang G."/>
            <person name="Scheremetjew M."/>
            <person name="Finn R."/>
            <person name="Kale V."/>
            <person name="Holt S."/>
            <person name="Cochrane G."/>
            <person name="Meng A."/>
            <person name="Brown T."/>
            <person name="Cohen L."/>
        </authorList>
    </citation>
    <scope>NUCLEOTIDE SEQUENCE</scope>
    <source>
        <strain evidence="7">CCCM811</strain>
    </source>
</reference>
<evidence type="ECO:0000256" key="3">
    <source>
        <dbReference type="RuleBase" id="RU003616"/>
    </source>
</evidence>
<evidence type="ECO:0000313" key="7">
    <source>
        <dbReference type="EMBL" id="CAE0649181.1"/>
    </source>
</evidence>
<evidence type="ECO:0000256" key="4">
    <source>
        <dbReference type="SAM" id="MobiDB-lite"/>
    </source>
</evidence>
<keyword evidence="5" id="KW-1133">Transmembrane helix</keyword>
<keyword evidence="1" id="KW-0346">Stress response</keyword>
<dbReference type="GO" id="GO:0005737">
    <property type="term" value="C:cytoplasm"/>
    <property type="evidence" value="ECO:0007669"/>
    <property type="project" value="TreeGrafter"/>
</dbReference>
<sequence>MNYVHLHDSSSSKRRTCIRRPSKLTWAAIATVMIEIIGVGCYVGVSLSENRQRLGAPQVRQSTTKPAISQAAVSSKPTTMTSPRPTKTSAWMYDPFSFGSRGIRQSMNDMFEVFDWMDRMNDMDEYLLARRRLRQNYWDEMLQRDDSTAPQSDGKSTSGMIEKSEPAGFPFNKNIDIANPMGLSTLGRGWAAPSLQLSETDKEYRYTMDIQGMDKADLKLSLQNNIMIVQGTKMEKTEDGFHTSSFKRSFTMPPDANLDSLSSKELENGHLLISAEKVAPSAGDVKEIAIERLPMETEAMGSTTSENGNTQATNAGQA</sequence>
<feature type="region of interest" description="Disordered" evidence="4">
    <location>
        <begin position="144"/>
        <end position="165"/>
    </location>
</feature>
<dbReference type="PANTHER" id="PTHR45640:SF13">
    <property type="entry name" value="HEAT SHOCK PROTEIN 22-RELATED"/>
    <property type="match status" value="1"/>
</dbReference>
<gene>
    <name evidence="7" type="ORF">LGLO00237_LOCUS3502</name>
</gene>
<dbReference type="GO" id="GO:0005634">
    <property type="term" value="C:nucleus"/>
    <property type="evidence" value="ECO:0007669"/>
    <property type="project" value="TreeGrafter"/>
</dbReference>
<feature type="compositionally biased region" description="Polar residues" evidence="4">
    <location>
        <begin position="59"/>
        <end position="86"/>
    </location>
</feature>
<dbReference type="GO" id="GO:0042026">
    <property type="term" value="P:protein refolding"/>
    <property type="evidence" value="ECO:0007669"/>
    <property type="project" value="TreeGrafter"/>
</dbReference>
<organism evidence="7">
    <name type="scientific">Lotharella globosa</name>
    <dbReference type="NCBI Taxonomy" id="91324"/>
    <lineage>
        <taxon>Eukaryota</taxon>
        <taxon>Sar</taxon>
        <taxon>Rhizaria</taxon>
        <taxon>Cercozoa</taxon>
        <taxon>Chlorarachniophyceae</taxon>
        <taxon>Lotharella</taxon>
    </lineage>
</organism>
<accession>A0A7S3YEE2</accession>
<keyword evidence="5" id="KW-0472">Membrane</keyword>
<dbReference type="Pfam" id="PF00011">
    <property type="entry name" value="HSP20"/>
    <property type="match status" value="1"/>
</dbReference>
<evidence type="ECO:0000256" key="2">
    <source>
        <dbReference type="PROSITE-ProRule" id="PRU00285"/>
    </source>
</evidence>
<dbReference type="GO" id="GO:0051082">
    <property type="term" value="F:unfolded protein binding"/>
    <property type="evidence" value="ECO:0007669"/>
    <property type="project" value="TreeGrafter"/>
</dbReference>
<dbReference type="GO" id="GO:0009408">
    <property type="term" value="P:response to heat"/>
    <property type="evidence" value="ECO:0007669"/>
    <property type="project" value="TreeGrafter"/>
</dbReference>
<dbReference type="InterPro" id="IPR001436">
    <property type="entry name" value="Alpha-crystallin/sHSP_animal"/>
</dbReference>
<name>A0A7S3YEE2_9EUKA</name>
<feature type="domain" description="SHSP" evidence="6">
    <location>
        <begin position="186"/>
        <end position="293"/>
    </location>
</feature>
<keyword evidence="5" id="KW-0812">Transmembrane</keyword>